<keyword evidence="8" id="KW-0032">Aminotransferase</keyword>
<dbReference type="InterPro" id="IPR015422">
    <property type="entry name" value="PyrdxlP-dep_Trfase_small"/>
</dbReference>
<dbReference type="Gene3D" id="3.90.1150.10">
    <property type="entry name" value="Aspartate Aminotransferase, domain 1"/>
    <property type="match status" value="1"/>
</dbReference>
<dbReference type="Proteomes" id="UP001428774">
    <property type="component" value="Unassembled WGS sequence"/>
</dbReference>
<proteinExistence type="inferred from homology"/>
<dbReference type="InterPro" id="IPR004838">
    <property type="entry name" value="NHTrfase_class1_PyrdxlP-BS"/>
</dbReference>
<dbReference type="RefSeq" id="WP_347165958.1">
    <property type="nucleotide sequence ID" value="NZ_JBDNCH010000002.1"/>
</dbReference>
<dbReference type="InterPro" id="IPR005860">
    <property type="entry name" value="CobD"/>
</dbReference>
<dbReference type="EC" id="4.1.1.81" evidence="5"/>
<protein>
    <recommendedName>
        <fullName evidence="13">L-threonine-O-3-phosphate decarboxylase</fullName>
        <ecNumber evidence="6">2.6.1.9</ecNumber>
        <ecNumber evidence="5">4.1.1.81</ecNumber>
    </recommendedName>
</protein>
<evidence type="ECO:0000256" key="9">
    <source>
        <dbReference type="ARBA" id="ARBA00022605"/>
    </source>
</evidence>
<dbReference type="GO" id="GO:0000105">
    <property type="term" value="P:L-histidine biosynthetic process"/>
    <property type="evidence" value="ECO:0007669"/>
    <property type="project" value="UniProtKB-KW"/>
</dbReference>
<reference evidence="17 18" key="1">
    <citation type="submission" date="2024-05" db="EMBL/GenBank/DDBJ databases">
        <title>Genome sequence of Ponticoccus litoralis KCCM 90028.</title>
        <authorList>
            <person name="Kim J.M."/>
            <person name="Lee J.K."/>
            <person name="Choi B.J."/>
            <person name="Bayburt H."/>
            <person name="Baek J.H."/>
            <person name="Jeon C.O."/>
        </authorList>
    </citation>
    <scope>NUCLEOTIDE SEQUENCE [LARGE SCALE GENOMIC DNA]</scope>
    <source>
        <strain evidence="17 18">KCCM 90028</strain>
    </source>
</reference>
<evidence type="ECO:0000256" key="7">
    <source>
        <dbReference type="ARBA" id="ARBA00022573"/>
    </source>
</evidence>
<sequence>MRDHGGDLDRARAVYGGGDWLDLSTGINRLPYPMPDLAAEALTALPLGRDIAAVEKAARAAFGAPQGCECLALAGASAAIQLVPRLRAPGLARVLGPTYNEHAAALRAMGWTVEEVATLDALDDCGVAVVVNPNNPDGQRHDPDALLAVAGRVGLLVVDESFADATPALSVLPHWGRLPERARAVVLRSFGKFYGLAGLRLGFALSHGPLVDDMRRMAGPWAVCGPALAAGQAAYADTVWQAATVARLAQDAERMDRLAGQAGWSLVGGTTLFRTYATPDAAKAQDRLAQARVWTRRFPYSDRWLRLGLPGTEAEWRWLTRAMG</sequence>
<comment type="pathway">
    <text evidence="2">Cofactor biosynthesis; adenosylcobalamin biosynthesis.</text>
</comment>
<dbReference type="GO" id="GO:0009236">
    <property type="term" value="P:cobalamin biosynthetic process"/>
    <property type="evidence" value="ECO:0007669"/>
    <property type="project" value="UniProtKB-KW"/>
</dbReference>
<dbReference type="PANTHER" id="PTHR43643:SF6">
    <property type="entry name" value="HISTIDINOL-PHOSPHATE AMINOTRANSFERASE"/>
    <property type="match status" value="1"/>
</dbReference>
<evidence type="ECO:0000256" key="15">
    <source>
        <dbReference type="ARBA" id="ARBA00048531"/>
    </source>
</evidence>
<dbReference type="InterPro" id="IPR050106">
    <property type="entry name" value="HistidinolP_aminotransfase"/>
</dbReference>
<evidence type="ECO:0000256" key="11">
    <source>
        <dbReference type="ARBA" id="ARBA00022898"/>
    </source>
</evidence>
<evidence type="ECO:0000313" key="17">
    <source>
        <dbReference type="EMBL" id="MEN9060818.1"/>
    </source>
</evidence>
<dbReference type="AlphaFoldDB" id="A0AAW9SQB3"/>
<dbReference type="InterPro" id="IPR015424">
    <property type="entry name" value="PyrdxlP-dep_Trfase"/>
</dbReference>
<comment type="catalytic activity">
    <reaction evidence="15">
        <text>O-phospho-L-threonine + H(+) = (R)-1-aminopropan-2-yl phosphate + CO2</text>
        <dbReference type="Rhea" id="RHEA:11492"/>
        <dbReference type="ChEBI" id="CHEBI:15378"/>
        <dbReference type="ChEBI" id="CHEBI:16526"/>
        <dbReference type="ChEBI" id="CHEBI:58563"/>
        <dbReference type="ChEBI" id="CHEBI:58675"/>
        <dbReference type="EC" id="4.1.1.81"/>
    </reaction>
</comment>
<evidence type="ECO:0000256" key="3">
    <source>
        <dbReference type="ARBA" id="ARBA00005011"/>
    </source>
</evidence>
<comment type="caution">
    <text evidence="17">The sequence shown here is derived from an EMBL/GenBank/DDBJ whole genome shotgun (WGS) entry which is preliminary data.</text>
</comment>
<evidence type="ECO:0000256" key="2">
    <source>
        <dbReference type="ARBA" id="ARBA00004953"/>
    </source>
</evidence>
<dbReference type="EC" id="2.6.1.9" evidence="6"/>
<evidence type="ECO:0000259" key="16">
    <source>
        <dbReference type="Pfam" id="PF00155"/>
    </source>
</evidence>
<keyword evidence="7" id="KW-0169">Cobalamin biosynthesis</keyword>
<keyword evidence="9" id="KW-0028">Amino-acid biosynthesis</keyword>
<evidence type="ECO:0000313" key="18">
    <source>
        <dbReference type="Proteomes" id="UP001428774"/>
    </source>
</evidence>
<keyword evidence="18" id="KW-1185">Reference proteome</keyword>
<dbReference type="GO" id="GO:0030170">
    <property type="term" value="F:pyridoxal phosphate binding"/>
    <property type="evidence" value="ECO:0007669"/>
    <property type="project" value="InterPro"/>
</dbReference>
<evidence type="ECO:0000256" key="8">
    <source>
        <dbReference type="ARBA" id="ARBA00022576"/>
    </source>
</evidence>
<dbReference type="GO" id="GO:0048472">
    <property type="term" value="F:threonine-phosphate decarboxylase activity"/>
    <property type="evidence" value="ECO:0007669"/>
    <property type="project" value="UniProtKB-EC"/>
</dbReference>
<evidence type="ECO:0000256" key="6">
    <source>
        <dbReference type="ARBA" id="ARBA00012748"/>
    </source>
</evidence>
<evidence type="ECO:0000256" key="14">
    <source>
        <dbReference type="ARBA" id="ARBA00047481"/>
    </source>
</evidence>
<name>A0AAW9SQB3_9RHOB</name>
<evidence type="ECO:0000256" key="12">
    <source>
        <dbReference type="ARBA" id="ARBA00023102"/>
    </source>
</evidence>
<keyword evidence="17" id="KW-0456">Lyase</keyword>
<evidence type="ECO:0000256" key="10">
    <source>
        <dbReference type="ARBA" id="ARBA00022679"/>
    </source>
</evidence>
<feature type="domain" description="Aminotransferase class I/classII large" evidence="16">
    <location>
        <begin position="71"/>
        <end position="315"/>
    </location>
</feature>
<keyword evidence="10" id="KW-0808">Transferase</keyword>
<dbReference type="PROSITE" id="PS00105">
    <property type="entry name" value="AA_TRANSFER_CLASS_1"/>
    <property type="match status" value="1"/>
</dbReference>
<comment type="function">
    <text evidence="1">Decarboxylates L-threonine-O-3-phosphate to yield (R)-1-amino-2-propanol O-2-phosphate, the precursor for the linkage between the nucleotide loop and the corrin ring in cobalamin.</text>
</comment>
<organism evidence="17 18">
    <name type="scientific">Ponticoccus litoralis</name>
    <dbReference type="NCBI Taxonomy" id="422297"/>
    <lineage>
        <taxon>Bacteria</taxon>
        <taxon>Pseudomonadati</taxon>
        <taxon>Pseudomonadota</taxon>
        <taxon>Alphaproteobacteria</taxon>
        <taxon>Rhodobacterales</taxon>
        <taxon>Roseobacteraceae</taxon>
        <taxon>Ponticoccus</taxon>
    </lineage>
</organism>
<comment type="catalytic activity">
    <reaction evidence="14">
        <text>L-histidinol phosphate + 2-oxoglutarate = 3-(imidazol-4-yl)-2-oxopropyl phosphate + L-glutamate</text>
        <dbReference type="Rhea" id="RHEA:23744"/>
        <dbReference type="ChEBI" id="CHEBI:16810"/>
        <dbReference type="ChEBI" id="CHEBI:29985"/>
        <dbReference type="ChEBI" id="CHEBI:57766"/>
        <dbReference type="ChEBI" id="CHEBI:57980"/>
        <dbReference type="EC" id="2.6.1.9"/>
    </reaction>
</comment>
<dbReference type="Pfam" id="PF00155">
    <property type="entry name" value="Aminotran_1_2"/>
    <property type="match status" value="1"/>
</dbReference>
<dbReference type="NCBIfam" id="TIGR01140">
    <property type="entry name" value="L_thr_O3P_dcar"/>
    <property type="match status" value="1"/>
</dbReference>
<dbReference type="SUPFAM" id="SSF53383">
    <property type="entry name" value="PLP-dependent transferases"/>
    <property type="match status" value="1"/>
</dbReference>
<evidence type="ECO:0000256" key="4">
    <source>
        <dbReference type="ARBA" id="ARBA00007970"/>
    </source>
</evidence>
<dbReference type="EMBL" id="JBDNCH010000002">
    <property type="protein sequence ID" value="MEN9060818.1"/>
    <property type="molecule type" value="Genomic_DNA"/>
</dbReference>
<dbReference type="Gene3D" id="3.40.640.10">
    <property type="entry name" value="Type I PLP-dependent aspartate aminotransferase-like (Major domain)"/>
    <property type="match status" value="1"/>
</dbReference>
<dbReference type="InterPro" id="IPR015421">
    <property type="entry name" value="PyrdxlP-dep_Trfase_major"/>
</dbReference>
<evidence type="ECO:0000256" key="13">
    <source>
        <dbReference type="ARBA" id="ARBA00029996"/>
    </source>
</evidence>
<accession>A0AAW9SQB3</accession>
<gene>
    <name evidence="17" type="primary">cobD</name>
    <name evidence="17" type="ORF">ABFB10_06960</name>
</gene>
<comment type="pathway">
    <text evidence="3">Amino-acid biosynthesis; L-histidine biosynthesis; L-histidine from 5-phospho-alpha-D-ribose 1-diphosphate: step 7/9.</text>
</comment>
<comment type="similarity">
    <text evidence="4">Belongs to the class-II pyridoxal-phosphate-dependent aminotransferase family. Histidinol-phosphate aminotransferase subfamily.</text>
</comment>
<keyword evidence="11" id="KW-0663">Pyridoxal phosphate</keyword>
<dbReference type="InterPro" id="IPR004839">
    <property type="entry name" value="Aminotransferase_I/II_large"/>
</dbReference>
<keyword evidence="12" id="KW-0368">Histidine biosynthesis</keyword>
<evidence type="ECO:0000256" key="1">
    <source>
        <dbReference type="ARBA" id="ARBA00003444"/>
    </source>
</evidence>
<dbReference type="PANTHER" id="PTHR43643">
    <property type="entry name" value="HISTIDINOL-PHOSPHATE AMINOTRANSFERASE 2"/>
    <property type="match status" value="1"/>
</dbReference>
<dbReference type="GO" id="GO:0004400">
    <property type="term" value="F:histidinol-phosphate transaminase activity"/>
    <property type="evidence" value="ECO:0007669"/>
    <property type="project" value="UniProtKB-EC"/>
</dbReference>
<evidence type="ECO:0000256" key="5">
    <source>
        <dbReference type="ARBA" id="ARBA00012285"/>
    </source>
</evidence>